<dbReference type="EMBL" id="CP008953">
    <property type="protein sequence ID" value="AIG80272.1"/>
    <property type="molecule type" value="Genomic_DNA"/>
</dbReference>
<dbReference type="Proteomes" id="UP000028492">
    <property type="component" value="Chromosome"/>
</dbReference>
<dbReference type="InterPro" id="IPR024029">
    <property type="entry name" value="Pyridox_Oxase_FMN-dep"/>
</dbReference>
<dbReference type="EC" id="1.4.3.-" evidence="2"/>
<keyword evidence="2" id="KW-0560">Oxidoreductase</keyword>
<dbReference type="GO" id="GO:0016491">
    <property type="term" value="F:oxidoreductase activity"/>
    <property type="evidence" value="ECO:0007669"/>
    <property type="project" value="UniProtKB-KW"/>
</dbReference>
<proteinExistence type="predicted"/>
<dbReference type="eggNOG" id="COG3576">
    <property type="taxonomic scope" value="Bacteria"/>
</dbReference>
<reference evidence="2 3" key="1">
    <citation type="journal article" date="2014" name="J. Biotechnol.">
        <title>Complete genome sequence of the actinobacterium Amycolatopsis japonica MG417-CF17(T) (=DSM 44213T) producing (S,S)-N,N'-ethylenediaminedisuccinic acid.</title>
        <authorList>
            <person name="Stegmann E."/>
            <person name="Albersmeier A."/>
            <person name="Spohn M."/>
            <person name="Gert H."/>
            <person name="Weber T."/>
            <person name="Wohlleben W."/>
            <person name="Kalinowski J."/>
            <person name="Ruckert C."/>
        </authorList>
    </citation>
    <scope>NUCLEOTIDE SEQUENCE [LARGE SCALE GENOMIC DNA]</scope>
    <source>
        <strain evidence="3">MG417-CF17 (DSM 44213)</strain>
    </source>
</reference>
<evidence type="ECO:0000313" key="3">
    <source>
        <dbReference type="Proteomes" id="UP000028492"/>
    </source>
</evidence>
<sequence>MGTSEIKVIETHEALREHLGHPAERTKGKIIPFLDPHARTLIEHSPFYLLATASADGTCDVSPRGDPAGSVKVLDDKTLVLADRPGNKLLDSQTNILENPHAGLLFLVPGMNETLRINGRAKLVADAPFFDDLVVKGKRPALAILVEVEELYMHCAKAFLRSSLWKPETWPERSSLPTAGQIFRDQMKLDMSAEALDAALTEGALTTQY</sequence>
<dbReference type="PANTHER" id="PTHR42815">
    <property type="entry name" value="FAD-BINDING, PUTATIVE (AFU_ORTHOLOGUE AFUA_6G07600)-RELATED"/>
    <property type="match status" value="1"/>
</dbReference>
<evidence type="ECO:0000259" key="1">
    <source>
        <dbReference type="Pfam" id="PF01243"/>
    </source>
</evidence>
<dbReference type="SUPFAM" id="SSF50475">
    <property type="entry name" value="FMN-binding split barrel"/>
    <property type="match status" value="1"/>
</dbReference>
<dbReference type="InterPro" id="IPR012349">
    <property type="entry name" value="Split_barrel_FMN-bd"/>
</dbReference>
<keyword evidence="3" id="KW-1185">Reference proteome</keyword>
<dbReference type="HOGENOM" id="CLU_085054_1_0_11"/>
<evidence type="ECO:0000313" key="2">
    <source>
        <dbReference type="EMBL" id="AIG80272.1"/>
    </source>
</evidence>
<protein>
    <submittedName>
        <fullName evidence="2">Pyridoxamine 5'-phosphate oxidase, FMN-binding</fullName>
        <ecNumber evidence="2">1.4.3.-</ecNumber>
    </submittedName>
</protein>
<dbReference type="KEGG" id="aja:AJAP_37385"/>
<dbReference type="InterPro" id="IPR011576">
    <property type="entry name" value="Pyridox_Oxase_N"/>
</dbReference>
<accession>A0A075V1B6</accession>
<organism evidence="2 3">
    <name type="scientific">Amycolatopsis japonica</name>
    <dbReference type="NCBI Taxonomy" id="208439"/>
    <lineage>
        <taxon>Bacteria</taxon>
        <taxon>Bacillati</taxon>
        <taxon>Actinomycetota</taxon>
        <taxon>Actinomycetes</taxon>
        <taxon>Pseudonocardiales</taxon>
        <taxon>Pseudonocardiaceae</taxon>
        <taxon>Amycolatopsis</taxon>
        <taxon>Amycolatopsis japonica group</taxon>
    </lineage>
</organism>
<dbReference type="Gene3D" id="2.30.110.10">
    <property type="entry name" value="Electron Transport, Fmn-binding Protein, Chain A"/>
    <property type="match status" value="1"/>
</dbReference>
<name>A0A075V1B6_9PSEU</name>
<dbReference type="AlphaFoldDB" id="A0A075V1B6"/>
<dbReference type="PANTHER" id="PTHR42815:SF2">
    <property type="entry name" value="FAD-BINDING, PUTATIVE (AFU_ORTHOLOGUE AFUA_6G07600)-RELATED"/>
    <property type="match status" value="1"/>
</dbReference>
<dbReference type="STRING" id="208439.AJAP_37385"/>
<dbReference type="Pfam" id="PF01243">
    <property type="entry name" value="PNPOx_N"/>
    <property type="match status" value="1"/>
</dbReference>
<dbReference type="RefSeq" id="WP_038520194.1">
    <property type="nucleotide sequence ID" value="NZ_CP008953.1"/>
</dbReference>
<dbReference type="NCBIfam" id="TIGR04025">
    <property type="entry name" value="PPOX_FMN_DR2398"/>
    <property type="match status" value="1"/>
</dbReference>
<feature type="domain" description="Pyridoxamine 5'-phosphate oxidase N-terminal" evidence="1">
    <location>
        <begin position="34"/>
        <end position="155"/>
    </location>
</feature>
<gene>
    <name evidence="2" type="ORF">AJAP_37385</name>
</gene>